<dbReference type="Pfam" id="PF03662">
    <property type="entry name" value="Glyco_hydro_79n"/>
    <property type="match status" value="1"/>
</dbReference>
<dbReference type="KEGG" id="abac:LuPra_05369"/>
<reference evidence="2 3" key="1">
    <citation type="journal article" date="2016" name="Genome Announc.">
        <title>First Complete Genome Sequence of a Subdivision 6 Acidobacterium Strain.</title>
        <authorList>
            <person name="Huang S."/>
            <person name="Vieira S."/>
            <person name="Bunk B."/>
            <person name="Riedel T."/>
            <person name="Sproer C."/>
            <person name="Overmann J."/>
        </authorList>
    </citation>
    <scope>NUCLEOTIDE SEQUENCE [LARGE SCALE GENOMIC DNA]</scope>
    <source>
        <strain evidence="3">DSM 100886 HEG_-6_39</strain>
    </source>
</reference>
<dbReference type="InterPro" id="IPR005199">
    <property type="entry name" value="Glyco_hydro_79"/>
</dbReference>
<dbReference type="PANTHER" id="PTHR46145">
    <property type="entry name" value="HEPARANASE"/>
    <property type="match status" value="1"/>
</dbReference>
<keyword evidence="3" id="KW-1185">Reference proteome</keyword>
<gene>
    <name evidence="2" type="ORF">LuPra_05369</name>
</gene>
<accession>A0A143PTN8</accession>
<name>A0A143PTN8_LUTPR</name>
<dbReference type="PATRIC" id="fig|1813736.3.peg.5649"/>
<evidence type="ECO:0000313" key="2">
    <source>
        <dbReference type="EMBL" id="AMY12097.1"/>
    </source>
</evidence>
<dbReference type="STRING" id="1855912.LuPra_05369"/>
<dbReference type="GO" id="GO:0016020">
    <property type="term" value="C:membrane"/>
    <property type="evidence" value="ECO:0007669"/>
    <property type="project" value="InterPro"/>
</dbReference>
<keyword evidence="1" id="KW-0732">Signal</keyword>
<sequence precursor="true">MKRFVLPAVVAMYTIAVLAALHAQSGPIQPGLFRRVADVDPRFVSYNVEMVEVTGGRFSAPYKADPSTTAGGGATPLVAGLDANAFRMRTPLDLGNERLRRLATALGPAYMRVSGTWANSTYFHDADTPPPATPPEGFGGVLTRAQWRGVVEFAKATDAALVTSVAISVGTRDASGAWTPDQLRKLLAYTDTVGGRITAAEFFNEPNVAVIGGAPKGYDAAAYARDFGVFLPFIRKAAPALRVLGPGSVGEGGLLANYPGIKSEAMLAATGPGVDVFSYHSYNSVSQRCAGAGVTAQQAHTAEAALSPDWLARTERDARHYIALRDRFEPGKPIWLTETGETGCGGNPWASTFTDTFRYVEQLGRVARLGVQVVMHNTLSASDYALIDEDTLEPRPSYWAAVLWKRLMGTRVLDAGPSPAGVDLFAHCLAGTPGGVALVVVNTERTATLELTMPVKGERYTLASSTGLLSHAVQLNGAALAAGKDGTVPALRGAASPAGTLSLSPASITFVALAGADNPGCRP</sequence>
<dbReference type="EMBL" id="CP015136">
    <property type="protein sequence ID" value="AMY12097.1"/>
    <property type="molecule type" value="Genomic_DNA"/>
</dbReference>
<dbReference type="PANTHER" id="PTHR46145:SF4">
    <property type="entry name" value="HEPARANASE"/>
    <property type="match status" value="1"/>
</dbReference>
<evidence type="ECO:0000256" key="1">
    <source>
        <dbReference type="SAM" id="SignalP"/>
    </source>
</evidence>
<dbReference type="SUPFAM" id="SSF51445">
    <property type="entry name" value="(Trans)glycosidases"/>
    <property type="match status" value="1"/>
</dbReference>
<dbReference type="GO" id="GO:0016798">
    <property type="term" value="F:hydrolase activity, acting on glycosyl bonds"/>
    <property type="evidence" value="ECO:0007669"/>
    <property type="project" value="InterPro"/>
</dbReference>
<dbReference type="RefSeq" id="WP_234800569.1">
    <property type="nucleotide sequence ID" value="NZ_CP015136.1"/>
</dbReference>
<reference evidence="3" key="2">
    <citation type="submission" date="2016-04" db="EMBL/GenBank/DDBJ databases">
        <title>First Complete Genome Sequence of a Subdivision 6 Acidobacterium.</title>
        <authorList>
            <person name="Huang S."/>
            <person name="Vieira S."/>
            <person name="Bunk B."/>
            <person name="Riedel T."/>
            <person name="Sproeer C."/>
            <person name="Overmann J."/>
        </authorList>
    </citation>
    <scope>NUCLEOTIDE SEQUENCE [LARGE SCALE GENOMIC DNA]</scope>
    <source>
        <strain evidence="3">DSM 100886 HEG_-6_39</strain>
    </source>
</reference>
<evidence type="ECO:0000313" key="3">
    <source>
        <dbReference type="Proteomes" id="UP000076079"/>
    </source>
</evidence>
<feature type="signal peptide" evidence="1">
    <location>
        <begin position="1"/>
        <end position="19"/>
    </location>
</feature>
<proteinExistence type="predicted"/>
<dbReference type="Proteomes" id="UP000076079">
    <property type="component" value="Chromosome"/>
</dbReference>
<organism evidence="2 3">
    <name type="scientific">Luteitalea pratensis</name>
    <dbReference type="NCBI Taxonomy" id="1855912"/>
    <lineage>
        <taxon>Bacteria</taxon>
        <taxon>Pseudomonadati</taxon>
        <taxon>Acidobacteriota</taxon>
        <taxon>Vicinamibacteria</taxon>
        <taxon>Vicinamibacterales</taxon>
        <taxon>Vicinamibacteraceae</taxon>
        <taxon>Luteitalea</taxon>
    </lineage>
</organism>
<feature type="chain" id="PRO_5007511936" evidence="1">
    <location>
        <begin position="20"/>
        <end position="523"/>
    </location>
</feature>
<protein>
    <submittedName>
        <fullName evidence="2">Alpha-L-arabinofuranosidase</fullName>
    </submittedName>
</protein>
<dbReference type="AlphaFoldDB" id="A0A143PTN8"/>
<dbReference type="Gene3D" id="3.20.20.80">
    <property type="entry name" value="Glycosidases"/>
    <property type="match status" value="1"/>
</dbReference>
<dbReference type="InterPro" id="IPR017853">
    <property type="entry name" value="GH"/>
</dbReference>